<geneLocation type="mitochondrion" evidence="1"/>
<reference evidence="1" key="1">
    <citation type="submission" date="2019-02" db="EMBL/GenBank/DDBJ databases">
        <authorList>
            <person name="Fang M.L."/>
            <person name="Zhang Y."/>
        </authorList>
    </citation>
    <scope>NUCLEOTIDE SEQUENCE</scope>
    <source>
        <strain evidence="1">YMF1.01838</strain>
    </source>
</reference>
<dbReference type="AlphaFoldDB" id="A0A482DU11"/>
<name>A0A482DU11_9PEZI</name>
<accession>A0A482DU11</accession>
<organism evidence="1">
    <name type="scientific">Dactylella sp</name>
    <dbReference type="NCBI Taxonomy" id="1814903"/>
    <lineage>
        <taxon>Eukaryota</taxon>
        <taxon>Fungi</taxon>
        <taxon>Dikarya</taxon>
        <taxon>Ascomycota</taxon>
        <taxon>Pezizomycotina</taxon>
        <taxon>Orbiliomycetes</taxon>
        <taxon>Orbiliales</taxon>
        <taxon>Orbiliaceae</taxon>
        <taxon>Dactylella</taxon>
    </lineage>
</organism>
<sequence>MHNFTKKNLRTRFYRVSAKAHLSVPQELHNIIIGSMLGDFKKNTQKIFYSFKNKKRKKMNLSLLLSCSVFLGLKKYKKLIINFLYFNSMHSAFSKCLKKVIYNLILSDKVNLGNRPALNQSNFGIVCFGYSYFYYKSSHLVIFAKNRYLCGPIRNSLVFIRGFRTSGFNSLNSTQYTVEKIYHNTDKEKKNIIKDNRNKTGVYCWTNLENGKNM</sequence>
<keyword evidence="1" id="KW-0496">Mitochondrion</keyword>
<evidence type="ECO:0000313" key="1">
    <source>
        <dbReference type="EMBL" id="QBM09679.1"/>
    </source>
</evidence>
<gene>
    <name evidence="1" type="primary">orf214</name>
</gene>
<dbReference type="EMBL" id="MK550697">
    <property type="protein sequence ID" value="QBM09679.1"/>
    <property type="molecule type" value="Genomic_DNA"/>
</dbReference>
<proteinExistence type="predicted"/>
<protein>
    <submittedName>
        <fullName evidence="1">Uncharacterized protein</fullName>
    </submittedName>
</protein>